<protein>
    <submittedName>
        <fullName evidence="10">TLC domain-containing protein</fullName>
    </submittedName>
</protein>
<feature type="domain" description="TLC" evidence="9">
    <location>
        <begin position="117"/>
        <end position="333"/>
    </location>
</feature>
<organism evidence="10 11">
    <name type="scientific">Lentinula detonsa</name>
    <dbReference type="NCBI Taxonomy" id="2804962"/>
    <lineage>
        <taxon>Eukaryota</taxon>
        <taxon>Fungi</taxon>
        <taxon>Dikarya</taxon>
        <taxon>Basidiomycota</taxon>
        <taxon>Agaricomycotina</taxon>
        <taxon>Agaricomycetes</taxon>
        <taxon>Agaricomycetidae</taxon>
        <taxon>Agaricales</taxon>
        <taxon>Marasmiineae</taxon>
        <taxon>Omphalotaceae</taxon>
        <taxon>Lentinula</taxon>
    </lineage>
</organism>
<dbReference type="PANTHER" id="PTHR12560:SF0">
    <property type="entry name" value="LD18904P"/>
    <property type="match status" value="1"/>
</dbReference>
<evidence type="ECO:0000256" key="1">
    <source>
        <dbReference type="ARBA" id="ARBA00004141"/>
    </source>
</evidence>
<dbReference type="PROSITE" id="PS50922">
    <property type="entry name" value="TLC"/>
    <property type="match status" value="1"/>
</dbReference>
<evidence type="ECO:0000256" key="4">
    <source>
        <dbReference type="ARBA" id="ARBA00022989"/>
    </source>
</evidence>
<comment type="subcellular location">
    <subcellularLocation>
        <location evidence="1">Membrane</location>
        <topology evidence="1">Multi-pass membrane protein</topology>
    </subcellularLocation>
</comment>
<comment type="caution">
    <text evidence="10">The sequence shown here is derived from an EMBL/GenBank/DDBJ whole genome shotgun (WGS) entry which is preliminary data.</text>
</comment>
<feature type="transmembrane region" description="Helical" evidence="8">
    <location>
        <begin position="200"/>
        <end position="218"/>
    </location>
</feature>
<evidence type="ECO:0000259" key="9">
    <source>
        <dbReference type="PROSITE" id="PS50922"/>
    </source>
</evidence>
<dbReference type="AlphaFoldDB" id="A0A9W8TUL1"/>
<feature type="compositionally biased region" description="Acidic residues" evidence="7">
    <location>
        <begin position="342"/>
        <end position="360"/>
    </location>
</feature>
<proteinExistence type="inferred from homology"/>
<feature type="transmembrane region" description="Helical" evidence="8">
    <location>
        <begin position="158"/>
        <end position="179"/>
    </location>
</feature>
<dbReference type="SMART" id="SM00724">
    <property type="entry name" value="TLC"/>
    <property type="match status" value="1"/>
</dbReference>
<feature type="region of interest" description="Disordered" evidence="7">
    <location>
        <begin position="339"/>
        <end position="360"/>
    </location>
</feature>
<feature type="transmembrane region" description="Helical" evidence="8">
    <location>
        <begin position="44"/>
        <end position="61"/>
    </location>
</feature>
<keyword evidence="5 6" id="KW-0472">Membrane</keyword>
<dbReference type="GO" id="GO:0050291">
    <property type="term" value="F:sphingosine N-acyltransferase activity"/>
    <property type="evidence" value="ECO:0007669"/>
    <property type="project" value="InterPro"/>
</dbReference>
<comment type="similarity">
    <text evidence="2">Belongs to the sphingosine N-acyltransferase family.</text>
</comment>
<accession>A0A9W8TUL1</accession>
<evidence type="ECO:0000256" key="3">
    <source>
        <dbReference type="ARBA" id="ARBA00022692"/>
    </source>
</evidence>
<dbReference type="InterPro" id="IPR016439">
    <property type="entry name" value="Lag1/Lac1-like"/>
</dbReference>
<dbReference type="GO" id="GO:0046513">
    <property type="term" value="P:ceramide biosynthetic process"/>
    <property type="evidence" value="ECO:0007669"/>
    <property type="project" value="InterPro"/>
</dbReference>
<feature type="transmembrane region" description="Helical" evidence="8">
    <location>
        <begin position="304"/>
        <end position="325"/>
    </location>
</feature>
<keyword evidence="3 6" id="KW-0812">Transmembrane</keyword>
<keyword evidence="4 8" id="KW-1133">Transmembrane helix</keyword>
<evidence type="ECO:0000256" key="7">
    <source>
        <dbReference type="SAM" id="MobiDB-lite"/>
    </source>
</evidence>
<reference evidence="10 11" key="1">
    <citation type="journal article" date="2023" name="Proc. Natl. Acad. Sci. U.S.A.">
        <title>A global phylogenomic analysis of the shiitake genus Lentinula.</title>
        <authorList>
            <person name="Sierra-Patev S."/>
            <person name="Min B."/>
            <person name="Naranjo-Ortiz M."/>
            <person name="Looney B."/>
            <person name="Konkel Z."/>
            <person name="Slot J.C."/>
            <person name="Sakamoto Y."/>
            <person name="Steenwyk J.L."/>
            <person name="Rokas A."/>
            <person name="Carro J."/>
            <person name="Camarero S."/>
            <person name="Ferreira P."/>
            <person name="Molpeceres G."/>
            <person name="Ruiz-Duenas F.J."/>
            <person name="Serrano A."/>
            <person name="Henrissat B."/>
            <person name="Drula E."/>
            <person name="Hughes K.W."/>
            <person name="Mata J.L."/>
            <person name="Ishikawa N.K."/>
            <person name="Vargas-Isla R."/>
            <person name="Ushijima S."/>
            <person name="Smith C.A."/>
            <person name="Donoghue J."/>
            <person name="Ahrendt S."/>
            <person name="Andreopoulos W."/>
            <person name="He G."/>
            <person name="LaButti K."/>
            <person name="Lipzen A."/>
            <person name="Ng V."/>
            <person name="Riley R."/>
            <person name="Sandor L."/>
            <person name="Barry K."/>
            <person name="Martinez A.T."/>
            <person name="Xiao Y."/>
            <person name="Gibbons J.G."/>
            <person name="Terashima K."/>
            <person name="Grigoriev I.V."/>
            <person name="Hibbett D."/>
        </authorList>
    </citation>
    <scope>NUCLEOTIDE SEQUENCE [LARGE SCALE GENOMIC DNA]</scope>
    <source>
        <strain evidence="10 11">TFB7810</strain>
    </source>
</reference>
<evidence type="ECO:0000256" key="6">
    <source>
        <dbReference type="PROSITE-ProRule" id="PRU00205"/>
    </source>
</evidence>
<dbReference type="GO" id="GO:0016020">
    <property type="term" value="C:membrane"/>
    <property type="evidence" value="ECO:0007669"/>
    <property type="project" value="UniProtKB-SubCell"/>
</dbReference>
<evidence type="ECO:0000313" key="10">
    <source>
        <dbReference type="EMBL" id="KAJ3741190.1"/>
    </source>
</evidence>
<evidence type="ECO:0000256" key="5">
    <source>
        <dbReference type="ARBA" id="ARBA00023136"/>
    </source>
</evidence>
<sequence length="360" mass="41737">MMNFTQRLSGYLYPFIFLSSPTTTPTNPDSFPTSQYYRTDTKDLCLVISIIAVYAILRDVLRLGVFEPFARWKLFRDLTRKQHAGKSNGNASVSSSGNGHSSTRITLVKAERRKMRHSVLRFAEQGWSVVYYTLQWGFGLYVHRNLPTKLLDPVDSWIGYPHVALAAPVKIYYLTQLAFYLHQMLILNAEARRNDHVQMMTHHVITVFLMWASYYYNLTRIGCLVMLLMDLCDIFLPLAKMLRYLNLPKIYPDFTFGTFMVTWFVTRHVLFPVAIKSVIFDLPRLVPFDWDPERGYYSTKGSHAMFYCCLLALEAIQMVWFAMIVRVAWRVVTGQGATDVRSDEEGDDDNDSDDENDKEE</sequence>
<keyword evidence="11" id="KW-1185">Reference proteome</keyword>
<dbReference type="PIRSF" id="PIRSF005225">
    <property type="entry name" value="LAG1_LAC1"/>
    <property type="match status" value="1"/>
</dbReference>
<evidence type="ECO:0000313" key="11">
    <source>
        <dbReference type="Proteomes" id="UP001142393"/>
    </source>
</evidence>
<name>A0A9W8TUL1_9AGAR</name>
<dbReference type="PANTHER" id="PTHR12560">
    <property type="entry name" value="LONGEVITY ASSURANCE FACTOR 1 LAG1"/>
    <property type="match status" value="1"/>
</dbReference>
<gene>
    <name evidence="10" type="ORF">DFH05DRAFT_315213</name>
</gene>
<evidence type="ECO:0000256" key="8">
    <source>
        <dbReference type="SAM" id="Phobius"/>
    </source>
</evidence>
<dbReference type="EMBL" id="JANVFU010000012">
    <property type="protein sequence ID" value="KAJ3741190.1"/>
    <property type="molecule type" value="Genomic_DNA"/>
</dbReference>
<evidence type="ECO:0000256" key="2">
    <source>
        <dbReference type="ARBA" id="ARBA00009808"/>
    </source>
</evidence>
<dbReference type="InterPro" id="IPR006634">
    <property type="entry name" value="TLC-dom"/>
</dbReference>
<dbReference type="Proteomes" id="UP001142393">
    <property type="component" value="Unassembled WGS sequence"/>
</dbReference>
<dbReference type="Pfam" id="PF03798">
    <property type="entry name" value="TRAM_LAG1_CLN8"/>
    <property type="match status" value="1"/>
</dbReference>